<evidence type="ECO:0000259" key="1">
    <source>
        <dbReference type="Pfam" id="PF25793"/>
    </source>
</evidence>
<organism evidence="2">
    <name type="scientific">Hexamita inflata</name>
    <dbReference type="NCBI Taxonomy" id="28002"/>
    <lineage>
        <taxon>Eukaryota</taxon>
        <taxon>Metamonada</taxon>
        <taxon>Diplomonadida</taxon>
        <taxon>Hexamitidae</taxon>
        <taxon>Hexamitinae</taxon>
        <taxon>Hexamita</taxon>
    </lineage>
</organism>
<dbReference type="Pfam" id="PF25793">
    <property type="entry name" value="WHD_2nd_NFRKB"/>
    <property type="match status" value="1"/>
</dbReference>
<protein>
    <recommendedName>
        <fullName evidence="1">Nuclear factor related to kappa-B-binding protein second winged helix domain-containing protein</fullName>
    </recommendedName>
</protein>
<sequence length="957" mass="111655">MNERQIARILDQRAVFDQKVRQLYREINNQSSEQAIENKLNKTMDYMTYESHFSPTCAPYDPLKIQSKNNLDFSADINSVMRAQINQQYPNAGESLSLCTQMNQSEVKQLPQKFRTQLASVPMKQPAYTDPFTTFQQQSRYVRDEDLQLNFQPPKIKSYNVKRDCVIESQGKPSANQLYYKFAISQEEGELFGLKFDRLTNTAKTQNKHQLQDQQNKIEFKQGEFCDYSINKQKYILANNQTQFTPYYPIVQDKLVPDNVRMLNCSVENMLNVQKQNIPVNIEFSKPYDIQAYMKQIFTQQRVKLQQIRLQTPTTTVQKPKACSQSYDAKFANSKNFNPNYNISYLNGFQKNSTPEQFLASKRACPSICHFIICLLAHQQTCVKLRDEDVFYATIAPENILQKRCSMLIKHMIIAFKDNYPRARELLPANTSYFESILTALFSMVSPDDEIVTKQKFASRNSFFDQYGGNLTDFTPDAEDVDLFQFKNVPLKSDFIFQHVNNNQTGLLEVKTEVVQPQVKPKTEVVQTSLRTFIEQIQGNGVYRKLQPGVVYKMLNNSVFQQSPCLQQLQAAIENNSQMYLTQNQVLIIEGNEITPIKLSLDEINLMLGKTKEEPTEEQEESDQVADQIEKIQWLQTPVIDLVSPLLGEFQLHLENQEVDNQHYFGVNKAYLNHIAHLVNYQLKLDAQEKEQWKTFDFTKIQQSQTNQNRIQVVKTSKMKVVNSLQINNLGYSDTDRAYFRAQERIRYFLLPHTIFCFVVRGYKTFHDRVHKTDAKSRQMAQTYKYLDFARQIPSVTTKLALVIDSCSRLPGRFGTREDICERCADSHFFNCSDAKFVNKVSCAMDRMRMMSCDKEKKIKYSIFNSSDKLWTVMSQRYKTEYERTEVDLDDFPSDLYDIYEKMKGIQRMAMNGQLGYGGQQFVQLQQQQMMMNARQQQQFVPQYQNKPSGKYNELFK</sequence>
<evidence type="ECO:0000313" key="2">
    <source>
        <dbReference type="EMBL" id="CAI9963472.1"/>
    </source>
</evidence>
<proteinExistence type="predicted"/>
<dbReference type="InterPro" id="IPR024867">
    <property type="entry name" value="NFRKB"/>
</dbReference>
<keyword evidence="4" id="KW-1185">Reference proteome</keyword>
<dbReference type="PANTHER" id="PTHR13052">
    <property type="entry name" value="NFRKB-RELATED"/>
    <property type="match status" value="1"/>
</dbReference>
<dbReference type="EMBL" id="CAXDID020000288">
    <property type="protein sequence ID" value="CAL6070995.1"/>
    <property type="molecule type" value="Genomic_DNA"/>
</dbReference>
<evidence type="ECO:0000313" key="3">
    <source>
        <dbReference type="EMBL" id="CAL6070995.1"/>
    </source>
</evidence>
<dbReference type="GO" id="GO:0031011">
    <property type="term" value="C:Ino80 complex"/>
    <property type="evidence" value="ECO:0007669"/>
    <property type="project" value="InterPro"/>
</dbReference>
<evidence type="ECO:0000313" key="4">
    <source>
        <dbReference type="Proteomes" id="UP001642409"/>
    </source>
</evidence>
<feature type="domain" description="Nuclear factor related to kappa-B-binding protein second winged helix" evidence="1">
    <location>
        <begin position="737"/>
        <end position="877"/>
    </location>
</feature>
<reference evidence="2" key="1">
    <citation type="submission" date="2023-06" db="EMBL/GenBank/DDBJ databases">
        <authorList>
            <person name="Kurt Z."/>
        </authorList>
    </citation>
    <scope>NUCLEOTIDE SEQUENCE</scope>
</reference>
<comment type="caution">
    <text evidence="2">The sequence shown here is derived from an EMBL/GenBank/DDBJ whole genome shotgun (WGS) entry which is preliminary data.</text>
</comment>
<dbReference type="AlphaFoldDB" id="A0AA86QUM5"/>
<accession>A0AA86QUM5</accession>
<dbReference type="InterPro" id="IPR057748">
    <property type="entry name" value="NFRKB_WH_2"/>
</dbReference>
<dbReference type="Proteomes" id="UP001642409">
    <property type="component" value="Unassembled WGS sequence"/>
</dbReference>
<name>A0AA86QUM5_9EUKA</name>
<gene>
    <name evidence="2" type="ORF">HINF_LOCUS51117</name>
    <name evidence="3" type="ORF">HINF_LOCUS54933</name>
</gene>
<dbReference type="PANTHER" id="PTHR13052:SF3">
    <property type="entry name" value="NUCLEAR FACTOR RELATED TO KAPPA-B-BINDING PROTEIN"/>
    <property type="match status" value="1"/>
</dbReference>
<reference evidence="3 4" key="2">
    <citation type="submission" date="2024-07" db="EMBL/GenBank/DDBJ databases">
        <authorList>
            <person name="Akdeniz Z."/>
        </authorList>
    </citation>
    <scope>NUCLEOTIDE SEQUENCE [LARGE SCALE GENOMIC DNA]</scope>
</reference>
<dbReference type="EMBL" id="CATOUU010000968">
    <property type="protein sequence ID" value="CAI9963472.1"/>
    <property type="molecule type" value="Genomic_DNA"/>
</dbReference>